<evidence type="ECO:0000256" key="6">
    <source>
        <dbReference type="ARBA" id="ARBA00022958"/>
    </source>
</evidence>
<feature type="domain" description="TrmE-type G" evidence="10">
    <location>
        <begin position="215"/>
        <end position="359"/>
    </location>
</feature>
<evidence type="ECO:0000313" key="12">
    <source>
        <dbReference type="Proteomes" id="UP000193083"/>
    </source>
</evidence>
<feature type="binding site" evidence="8">
    <location>
        <begin position="244"/>
        <end position="250"/>
    </location>
    <ligand>
        <name>GTP</name>
        <dbReference type="ChEBI" id="CHEBI:37565"/>
    </ligand>
</feature>
<organism evidence="11 12">
    <name type="scientific">Mesorhizobium australicum</name>
    <dbReference type="NCBI Taxonomy" id="536018"/>
    <lineage>
        <taxon>Bacteria</taxon>
        <taxon>Pseudomonadati</taxon>
        <taxon>Pseudomonadota</taxon>
        <taxon>Alphaproteobacteria</taxon>
        <taxon>Hyphomicrobiales</taxon>
        <taxon>Phyllobacteriaceae</taxon>
        <taxon>Mesorhizobium</taxon>
    </lineage>
</organism>
<feature type="binding site" evidence="8">
    <location>
        <position position="78"/>
    </location>
    <ligand>
        <name>(6S)-5-formyl-5,6,7,8-tetrahydrofolate</name>
        <dbReference type="ChEBI" id="CHEBI:57457"/>
    </ligand>
</feature>
<comment type="subunit">
    <text evidence="8">Homodimer. Heterotetramer of two MnmE and two MnmG subunits.</text>
</comment>
<dbReference type="EMBL" id="FXBL01000004">
    <property type="protein sequence ID" value="SMH28315.1"/>
    <property type="molecule type" value="Genomic_DNA"/>
</dbReference>
<dbReference type="InterPro" id="IPR027266">
    <property type="entry name" value="TrmE/GcvT-like"/>
</dbReference>
<comment type="similarity">
    <text evidence="1 8 9">Belongs to the TRAFAC class TrmE-Era-EngA-EngB-Septin-like GTPase superfamily. TrmE GTPase family.</text>
</comment>
<dbReference type="FunFam" id="3.30.1360.120:FF:000007">
    <property type="entry name" value="tRNA modification GTPase GTPBP3, mitochondrial"/>
    <property type="match status" value="1"/>
</dbReference>
<dbReference type="InterPro" id="IPR004520">
    <property type="entry name" value="GTPase_MnmE"/>
</dbReference>
<evidence type="ECO:0000256" key="5">
    <source>
        <dbReference type="ARBA" id="ARBA00022842"/>
    </source>
</evidence>
<dbReference type="GO" id="GO:0005525">
    <property type="term" value="F:GTP binding"/>
    <property type="evidence" value="ECO:0007669"/>
    <property type="project" value="UniProtKB-UniRule"/>
</dbReference>
<dbReference type="Pfam" id="PF12631">
    <property type="entry name" value="MnmE_helical"/>
    <property type="match status" value="1"/>
</dbReference>
<evidence type="ECO:0000313" key="11">
    <source>
        <dbReference type="EMBL" id="SMH28315.1"/>
    </source>
</evidence>
<gene>
    <name evidence="8" type="primary">mnmE</name>
    <name evidence="8" type="synonym">trmE</name>
    <name evidence="11" type="ORF">SAMN02982922_0759</name>
</gene>
<dbReference type="InterPro" id="IPR025867">
    <property type="entry name" value="MnmE_helical"/>
</dbReference>
<sequence>MRSTDTIFALSTGRLPSGIAIVRMSGPGVRTALEAVAGAVPPRVARYGPLSFRGELLDHGLSLFFPGPASVTGEDCGEFHVHGSVAVVKGLITALSSLDGFRLAEPGEFSRRGFLNGRMDLTAVESLSDLIAAETDQQRKLALAGMGGKLRDIFLEWRAELQSLRARIEAELDFSDQDDVSPDLNAAIGREIDSLTIRMDRLVGRLGQAELVRDGYRVAILGAPNAGKSSLLNVLAMRDVAIVSNEAGTTRDLVEVSLEIDGFKVILTDTAGIRETKGVVEAIGIERALEAARLADLVILLEDTTNPVPITVESAATLLRVGAKSDLAGSARGDYDVLVSSLTGDGIRELLSKIGDRIRLAVSDGDGLLALRERHVGHLNRARAALQRASKANLPELVAEELRVAAVEIGRIVGIGDTEDLLGEIFSRFCIGK</sequence>
<keyword evidence="6 8" id="KW-0630">Potassium</keyword>
<dbReference type="EC" id="3.6.-.-" evidence="8"/>
<dbReference type="PANTHER" id="PTHR42714:SF2">
    <property type="entry name" value="TRNA MODIFICATION GTPASE GTPBP3, MITOCHONDRIAL"/>
    <property type="match status" value="1"/>
</dbReference>
<dbReference type="InterPro" id="IPR031168">
    <property type="entry name" value="G_TrmE"/>
</dbReference>
<dbReference type="CDD" id="cd14858">
    <property type="entry name" value="TrmE_N"/>
    <property type="match status" value="1"/>
</dbReference>
<dbReference type="HAMAP" id="MF_00379">
    <property type="entry name" value="GTPase_MnmE"/>
    <property type="match status" value="1"/>
</dbReference>
<dbReference type="PROSITE" id="PS51709">
    <property type="entry name" value="G_TRME"/>
    <property type="match status" value="1"/>
</dbReference>
<evidence type="ECO:0000256" key="7">
    <source>
        <dbReference type="ARBA" id="ARBA00023134"/>
    </source>
</evidence>
<dbReference type="NCBIfam" id="NF003661">
    <property type="entry name" value="PRK05291.1-3"/>
    <property type="match status" value="1"/>
</dbReference>
<dbReference type="NCBIfam" id="TIGR00450">
    <property type="entry name" value="mnmE_trmE_thdF"/>
    <property type="match status" value="1"/>
</dbReference>
<evidence type="ECO:0000256" key="4">
    <source>
        <dbReference type="ARBA" id="ARBA00022801"/>
    </source>
</evidence>
<keyword evidence="8" id="KW-0479">Metal-binding</keyword>
<feature type="binding site" evidence="8">
    <location>
        <position position="433"/>
    </location>
    <ligand>
        <name>(6S)-5-formyl-5,6,7,8-tetrahydrofolate</name>
        <dbReference type="ChEBI" id="CHEBI:57457"/>
    </ligand>
</feature>
<keyword evidence="4 8" id="KW-0378">Hydrolase</keyword>
<comment type="subcellular location">
    <subcellularLocation>
        <location evidence="8">Cytoplasm</location>
    </subcellularLocation>
</comment>
<dbReference type="Proteomes" id="UP000193083">
    <property type="component" value="Unassembled WGS sequence"/>
</dbReference>
<dbReference type="Pfam" id="PF10396">
    <property type="entry name" value="TrmE_N"/>
    <property type="match status" value="1"/>
</dbReference>
<dbReference type="GO" id="GO:0002098">
    <property type="term" value="P:tRNA wobble uridine modification"/>
    <property type="evidence" value="ECO:0007669"/>
    <property type="project" value="TreeGrafter"/>
</dbReference>
<feature type="binding site" evidence="8">
    <location>
        <position position="229"/>
    </location>
    <ligand>
        <name>Mg(2+)</name>
        <dbReference type="ChEBI" id="CHEBI:18420"/>
    </ligand>
</feature>
<dbReference type="GO" id="GO:0003924">
    <property type="term" value="F:GTPase activity"/>
    <property type="evidence" value="ECO:0007669"/>
    <property type="project" value="UniProtKB-UniRule"/>
</dbReference>
<protein>
    <recommendedName>
        <fullName evidence="8">tRNA modification GTPase MnmE</fullName>
        <ecNumber evidence="8">3.6.-.-</ecNumber>
    </recommendedName>
</protein>
<evidence type="ECO:0000256" key="3">
    <source>
        <dbReference type="ARBA" id="ARBA00022741"/>
    </source>
</evidence>
<dbReference type="InterPro" id="IPR005225">
    <property type="entry name" value="Small_GTP-bd"/>
</dbReference>
<evidence type="ECO:0000256" key="2">
    <source>
        <dbReference type="ARBA" id="ARBA00022694"/>
    </source>
</evidence>
<comment type="function">
    <text evidence="8">Exhibits a very high intrinsic GTPase hydrolysis rate. Involved in the addition of a carboxymethylaminomethyl (cmnm) group at the wobble position (U34) of certain tRNAs, forming tRNA-cmnm(5)s(2)U34.</text>
</comment>
<keyword evidence="7 8" id="KW-0342">GTP-binding</keyword>
<dbReference type="Gene3D" id="1.20.120.430">
    <property type="entry name" value="tRNA modification GTPase MnmE domain 2"/>
    <property type="match status" value="1"/>
</dbReference>
<dbReference type="InterPro" id="IPR027417">
    <property type="entry name" value="P-loop_NTPase"/>
</dbReference>
<evidence type="ECO:0000256" key="1">
    <source>
        <dbReference type="ARBA" id="ARBA00011043"/>
    </source>
</evidence>
<keyword evidence="8" id="KW-0963">Cytoplasm</keyword>
<dbReference type="OrthoDB" id="9805918at2"/>
<keyword evidence="5 8" id="KW-0460">Magnesium</keyword>
<name>A0A1X7MU20_9HYPH</name>
<dbReference type="GO" id="GO:0030488">
    <property type="term" value="P:tRNA methylation"/>
    <property type="evidence" value="ECO:0007669"/>
    <property type="project" value="TreeGrafter"/>
</dbReference>
<proteinExistence type="inferred from homology"/>
<dbReference type="AlphaFoldDB" id="A0A1X7MU20"/>
<dbReference type="CDD" id="cd04164">
    <property type="entry name" value="trmE"/>
    <property type="match status" value="1"/>
</dbReference>
<dbReference type="GO" id="GO:0005737">
    <property type="term" value="C:cytoplasm"/>
    <property type="evidence" value="ECO:0007669"/>
    <property type="project" value="UniProtKB-SubCell"/>
</dbReference>
<comment type="cofactor">
    <cofactor evidence="8">
        <name>K(+)</name>
        <dbReference type="ChEBI" id="CHEBI:29103"/>
    </cofactor>
    <text evidence="8">Binds 1 potassium ion per subunit.</text>
</comment>
<dbReference type="Gene3D" id="3.40.50.300">
    <property type="entry name" value="P-loop containing nucleotide triphosphate hydrolases"/>
    <property type="match status" value="1"/>
</dbReference>
<keyword evidence="2 8" id="KW-0819">tRNA processing</keyword>
<dbReference type="SUPFAM" id="SSF103025">
    <property type="entry name" value="Folate-binding domain"/>
    <property type="match status" value="1"/>
</dbReference>
<accession>A0A1X7MU20</accession>
<feature type="binding site" evidence="8">
    <location>
        <position position="23"/>
    </location>
    <ligand>
        <name>(6S)-5-formyl-5,6,7,8-tetrahydrofolate</name>
        <dbReference type="ChEBI" id="CHEBI:57457"/>
    </ligand>
</feature>
<comment type="caution">
    <text evidence="8">Lacks conserved residue(s) required for the propagation of feature annotation.</text>
</comment>
<feature type="binding site" evidence="8">
    <location>
        <position position="250"/>
    </location>
    <ligand>
        <name>Mg(2+)</name>
        <dbReference type="ChEBI" id="CHEBI:18420"/>
    </ligand>
</feature>
<evidence type="ECO:0000259" key="10">
    <source>
        <dbReference type="PROSITE" id="PS51709"/>
    </source>
</evidence>
<keyword evidence="12" id="KW-1185">Reference proteome</keyword>
<dbReference type="InterPro" id="IPR027368">
    <property type="entry name" value="MnmE_dom2"/>
</dbReference>
<dbReference type="InterPro" id="IPR006073">
    <property type="entry name" value="GTP-bd"/>
</dbReference>
<keyword evidence="3 8" id="KW-0547">Nucleotide-binding</keyword>
<feature type="binding site" evidence="8">
    <location>
        <begin position="269"/>
        <end position="272"/>
    </location>
    <ligand>
        <name>GTP</name>
        <dbReference type="ChEBI" id="CHEBI:37565"/>
    </ligand>
</feature>
<dbReference type="Pfam" id="PF01926">
    <property type="entry name" value="MMR_HSR1"/>
    <property type="match status" value="1"/>
</dbReference>
<evidence type="ECO:0000256" key="9">
    <source>
        <dbReference type="RuleBase" id="RU003313"/>
    </source>
</evidence>
<dbReference type="NCBIfam" id="TIGR00231">
    <property type="entry name" value="small_GTP"/>
    <property type="match status" value="1"/>
</dbReference>
<dbReference type="GO" id="GO:0046872">
    <property type="term" value="F:metal ion binding"/>
    <property type="evidence" value="ECO:0007669"/>
    <property type="project" value="UniProtKB-KW"/>
</dbReference>
<dbReference type="RefSeq" id="WP_085462922.1">
    <property type="nucleotide sequence ID" value="NZ_FXBL01000004.1"/>
</dbReference>
<dbReference type="SUPFAM" id="SSF116878">
    <property type="entry name" value="TrmE connector domain"/>
    <property type="match status" value="1"/>
</dbReference>
<dbReference type="PANTHER" id="PTHR42714">
    <property type="entry name" value="TRNA MODIFICATION GTPASE GTPBP3"/>
    <property type="match status" value="1"/>
</dbReference>
<dbReference type="InterPro" id="IPR018948">
    <property type="entry name" value="GTP-bd_TrmE_N"/>
</dbReference>
<feature type="binding site" evidence="8">
    <location>
        <begin position="225"/>
        <end position="230"/>
    </location>
    <ligand>
        <name>GTP</name>
        <dbReference type="ChEBI" id="CHEBI:37565"/>
    </ligand>
</feature>
<reference evidence="11 12" key="1">
    <citation type="submission" date="2017-04" db="EMBL/GenBank/DDBJ databases">
        <authorList>
            <person name="Afonso C.L."/>
            <person name="Miller P.J."/>
            <person name="Scott M.A."/>
            <person name="Spackman E."/>
            <person name="Goraichik I."/>
            <person name="Dimitrov K.M."/>
            <person name="Suarez D.L."/>
            <person name="Swayne D.E."/>
        </authorList>
    </citation>
    <scope>NUCLEOTIDE SEQUENCE [LARGE SCALE GENOMIC DNA]</scope>
    <source>
        <strain evidence="11 12">B5P</strain>
    </source>
</reference>
<evidence type="ECO:0000256" key="8">
    <source>
        <dbReference type="HAMAP-Rule" id="MF_00379"/>
    </source>
</evidence>
<feature type="binding site" evidence="8">
    <location>
        <position position="118"/>
    </location>
    <ligand>
        <name>(6S)-5-formyl-5,6,7,8-tetrahydrofolate</name>
        <dbReference type="ChEBI" id="CHEBI:57457"/>
    </ligand>
</feature>
<dbReference type="Gene3D" id="3.30.1360.120">
    <property type="entry name" value="Probable tRNA modification gtpase trme, domain 1"/>
    <property type="match status" value="1"/>
</dbReference>
<dbReference type="SUPFAM" id="SSF52540">
    <property type="entry name" value="P-loop containing nucleoside triphosphate hydrolases"/>
    <property type="match status" value="1"/>
</dbReference>